<accession>A0A4V6NMP9</accession>
<protein>
    <submittedName>
        <fullName evidence="1">DUF3102 family protein</fullName>
    </submittedName>
</protein>
<keyword evidence="2" id="KW-1185">Reference proteome</keyword>
<dbReference type="OrthoDB" id="8097345at2"/>
<name>A0A4V6NMP9_9HYPH</name>
<dbReference type="AlphaFoldDB" id="A0A4V6NMP9"/>
<dbReference type="Proteomes" id="UP000294881">
    <property type="component" value="Unassembled WGS sequence"/>
</dbReference>
<sequence length="103" mass="11316">MQLAAESIIEVGRELIQQKKDLGHGNFLPWIEAEFGMSRFTADRFMNVAERLGDKCSSVQHLGSTALYALAAPSTPEPVRTEVLERAASGEKVTAKEIEALKK</sequence>
<evidence type="ECO:0000313" key="2">
    <source>
        <dbReference type="Proteomes" id="UP000294881"/>
    </source>
</evidence>
<evidence type="ECO:0000313" key="1">
    <source>
        <dbReference type="EMBL" id="TCO07552.1"/>
    </source>
</evidence>
<dbReference type="Pfam" id="PF11300">
    <property type="entry name" value="DUF3102"/>
    <property type="match status" value="1"/>
</dbReference>
<proteinExistence type="predicted"/>
<dbReference type="EMBL" id="SLWL01000031">
    <property type="protein sequence ID" value="TCO07552.1"/>
    <property type="molecule type" value="Genomic_DNA"/>
</dbReference>
<dbReference type="InterPro" id="IPR021451">
    <property type="entry name" value="DUF3102"/>
</dbReference>
<dbReference type="RefSeq" id="WP_132010859.1">
    <property type="nucleotide sequence ID" value="NZ_JBHUNN010000002.1"/>
</dbReference>
<reference evidence="1 2" key="1">
    <citation type="submission" date="2019-03" db="EMBL/GenBank/DDBJ databases">
        <title>Genomic Encyclopedia of Type Strains, Phase IV (KMG-IV): sequencing the most valuable type-strain genomes for metagenomic binning, comparative biology and taxonomic classification.</title>
        <authorList>
            <person name="Goeker M."/>
        </authorList>
    </citation>
    <scope>NUCLEOTIDE SEQUENCE [LARGE SCALE GENOMIC DNA]</scope>
    <source>
        <strain evidence="1 2">DSM 22958</strain>
    </source>
</reference>
<gene>
    <name evidence="1" type="ORF">EV666_1319</name>
</gene>
<organism evidence="1 2">
    <name type="scientific">Camelimonas lactis</name>
    <dbReference type="NCBI Taxonomy" id="659006"/>
    <lineage>
        <taxon>Bacteria</taxon>
        <taxon>Pseudomonadati</taxon>
        <taxon>Pseudomonadota</taxon>
        <taxon>Alphaproteobacteria</taxon>
        <taxon>Hyphomicrobiales</taxon>
        <taxon>Chelatococcaceae</taxon>
        <taxon>Camelimonas</taxon>
    </lineage>
</organism>
<comment type="caution">
    <text evidence="1">The sequence shown here is derived from an EMBL/GenBank/DDBJ whole genome shotgun (WGS) entry which is preliminary data.</text>
</comment>